<reference evidence="8" key="1">
    <citation type="submission" date="2025-08" db="UniProtKB">
        <authorList>
            <consortium name="RefSeq"/>
        </authorList>
    </citation>
    <scope>IDENTIFICATION</scope>
    <source>
        <tissue evidence="8">Gonads</tissue>
    </source>
</reference>
<dbReference type="InterPro" id="IPR051496">
    <property type="entry name" value="H-rev107_PLA/AT"/>
</dbReference>
<evidence type="ECO:0000256" key="5">
    <source>
        <dbReference type="SAM" id="Phobius"/>
    </source>
</evidence>
<dbReference type="STRING" id="7574.A0A1S3JXA7"/>
<proteinExistence type="inferred from homology"/>
<keyword evidence="5" id="KW-0812">Transmembrane</keyword>
<dbReference type="GO" id="GO:0005737">
    <property type="term" value="C:cytoplasm"/>
    <property type="evidence" value="ECO:0007669"/>
    <property type="project" value="TreeGrafter"/>
</dbReference>
<dbReference type="PANTHER" id="PTHR13943:SF77">
    <property type="entry name" value="LRAT DOMAIN-CONTAINING PROTEIN"/>
    <property type="match status" value="1"/>
</dbReference>
<keyword evidence="5" id="KW-1133">Transmembrane helix</keyword>
<evidence type="ECO:0000256" key="4">
    <source>
        <dbReference type="ARBA" id="ARBA00023098"/>
    </source>
</evidence>
<dbReference type="GO" id="GO:0008970">
    <property type="term" value="F:phospholipase A1 activity"/>
    <property type="evidence" value="ECO:0007669"/>
    <property type="project" value="TreeGrafter"/>
</dbReference>
<keyword evidence="4" id="KW-0443">Lipid metabolism</keyword>
<keyword evidence="7" id="KW-1185">Reference proteome</keyword>
<dbReference type="GO" id="GO:0004623">
    <property type="term" value="F:phospholipase A2 activity"/>
    <property type="evidence" value="ECO:0007669"/>
    <property type="project" value="TreeGrafter"/>
</dbReference>
<sequence length="157" mass="17830">MEDVRRHNQAVLDSLVPGDLVEFQRSWLFSHWAVYIGNEEVVHFIERNSGGVFSSSSERSMTGVVRRDSFWTVAGRSKAFKNNRRDAKYSCDVIVTRALSKLGVSEFNLFLRNSEHFVAWCRYGEECSEQAQTIWTMFLGSMAVIVGGIAALTGLRR</sequence>
<accession>A0A1S3JXA7</accession>
<dbReference type="Gene3D" id="3.90.1720.10">
    <property type="entry name" value="endopeptidase domain like (from Nostoc punctiforme)"/>
    <property type="match status" value="1"/>
</dbReference>
<evidence type="ECO:0000256" key="1">
    <source>
        <dbReference type="ARBA" id="ARBA00007824"/>
    </source>
</evidence>
<dbReference type="AlphaFoldDB" id="A0A1S3JXA7"/>
<organism evidence="7 8">
    <name type="scientific">Lingula anatina</name>
    <name type="common">Brachiopod</name>
    <name type="synonym">Lingula unguis</name>
    <dbReference type="NCBI Taxonomy" id="7574"/>
    <lineage>
        <taxon>Eukaryota</taxon>
        <taxon>Metazoa</taxon>
        <taxon>Spiralia</taxon>
        <taxon>Lophotrochozoa</taxon>
        <taxon>Brachiopoda</taxon>
        <taxon>Linguliformea</taxon>
        <taxon>Lingulata</taxon>
        <taxon>Lingulida</taxon>
        <taxon>Linguloidea</taxon>
        <taxon>Lingulidae</taxon>
        <taxon>Lingula</taxon>
    </lineage>
</organism>
<dbReference type="InParanoid" id="A0A1S3JXA7"/>
<keyword evidence="2" id="KW-0808">Transferase</keyword>
<keyword evidence="3" id="KW-0378">Hydrolase</keyword>
<protein>
    <submittedName>
        <fullName evidence="8">Protein FAM84B-like</fullName>
    </submittedName>
</protein>
<evidence type="ECO:0000313" key="7">
    <source>
        <dbReference type="Proteomes" id="UP000085678"/>
    </source>
</evidence>
<dbReference type="InterPro" id="IPR038765">
    <property type="entry name" value="Papain-like_cys_pep_sf"/>
</dbReference>
<dbReference type="PANTHER" id="PTHR13943">
    <property type="entry name" value="HRAS-LIKE SUPPRESSOR - RELATED"/>
    <property type="match status" value="1"/>
</dbReference>
<dbReference type="InterPro" id="IPR007053">
    <property type="entry name" value="LRAT_dom"/>
</dbReference>
<evidence type="ECO:0000313" key="8">
    <source>
        <dbReference type="RefSeq" id="XP_013414686.1"/>
    </source>
</evidence>
<gene>
    <name evidence="8" type="primary">LOC106176727</name>
</gene>
<dbReference type="GO" id="GO:0016410">
    <property type="term" value="F:N-acyltransferase activity"/>
    <property type="evidence" value="ECO:0007669"/>
    <property type="project" value="TreeGrafter"/>
</dbReference>
<name>A0A1S3JXA7_LINAN</name>
<comment type="similarity">
    <text evidence="1">Belongs to the H-rev107 family.</text>
</comment>
<dbReference type="KEGG" id="lak:106176727"/>
<feature type="domain" description="LRAT" evidence="6">
    <location>
        <begin position="21"/>
        <end position="130"/>
    </location>
</feature>
<dbReference type="Pfam" id="PF04970">
    <property type="entry name" value="LRAT"/>
    <property type="match status" value="1"/>
</dbReference>
<dbReference type="GeneID" id="106176727"/>
<dbReference type="OrthoDB" id="421951at2759"/>
<feature type="transmembrane region" description="Helical" evidence="5">
    <location>
        <begin position="134"/>
        <end position="155"/>
    </location>
</feature>
<dbReference type="PROSITE" id="PS51934">
    <property type="entry name" value="LRAT"/>
    <property type="match status" value="1"/>
</dbReference>
<evidence type="ECO:0000256" key="3">
    <source>
        <dbReference type="ARBA" id="ARBA00022801"/>
    </source>
</evidence>
<dbReference type="Proteomes" id="UP000085678">
    <property type="component" value="Unplaced"/>
</dbReference>
<dbReference type="RefSeq" id="XP_013414686.1">
    <property type="nucleotide sequence ID" value="XM_013559232.1"/>
</dbReference>
<dbReference type="GO" id="GO:0070292">
    <property type="term" value="P:N-acylphosphatidylethanolamine metabolic process"/>
    <property type="evidence" value="ECO:0007669"/>
    <property type="project" value="TreeGrafter"/>
</dbReference>
<evidence type="ECO:0000259" key="6">
    <source>
        <dbReference type="PROSITE" id="PS51934"/>
    </source>
</evidence>
<keyword evidence="5" id="KW-0472">Membrane</keyword>
<dbReference type="SUPFAM" id="SSF54001">
    <property type="entry name" value="Cysteine proteinases"/>
    <property type="match status" value="1"/>
</dbReference>
<evidence type="ECO:0000256" key="2">
    <source>
        <dbReference type="ARBA" id="ARBA00022679"/>
    </source>
</evidence>